<reference evidence="2" key="1">
    <citation type="submission" date="2014-11" db="EMBL/GenBank/DDBJ databases">
        <authorList>
            <person name="Amaro Gonzalez C."/>
        </authorList>
    </citation>
    <scope>NUCLEOTIDE SEQUENCE</scope>
</reference>
<protein>
    <submittedName>
        <fullName evidence="2">Uncharacterized protein</fullName>
    </submittedName>
</protein>
<reference evidence="2" key="2">
    <citation type="journal article" date="2015" name="Fish Shellfish Immunol.">
        <title>Early steps in the European eel (Anguilla anguilla)-Vibrio vulnificus interaction in the gills: Role of the RtxA13 toxin.</title>
        <authorList>
            <person name="Callol A."/>
            <person name="Pajuelo D."/>
            <person name="Ebbesson L."/>
            <person name="Teles M."/>
            <person name="MacKenzie S."/>
            <person name="Amaro C."/>
        </authorList>
    </citation>
    <scope>NUCLEOTIDE SEQUENCE</scope>
</reference>
<dbReference type="EMBL" id="GBXM01077419">
    <property type="protein sequence ID" value="JAH31158.1"/>
    <property type="molecule type" value="Transcribed_RNA"/>
</dbReference>
<feature type="region of interest" description="Disordered" evidence="1">
    <location>
        <begin position="13"/>
        <end position="40"/>
    </location>
</feature>
<evidence type="ECO:0000313" key="2">
    <source>
        <dbReference type="EMBL" id="JAH31158.1"/>
    </source>
</evidence>
<name>A0A0E9RS75_ANGAN</name>
<evidence type="ECO:0000256" key="1">
    <source>
        <dbReference type="SAM" id="MobiDB-lite"/>
    </source>
</evidence>
<sequence>MLCSPGLFSFAKPDSDRQPFLSGHSQTNKHQSQVRDDYGV</sequence>
<organism evidence="2">
    <name type="scientific">Anguilla anguilla</name>
    <name type="common">European freshwater eel</name>
    <name type="synonym">Muraena anguilla</name>
    <dbReference type="NCBI Taxonomy" id="7936"/>
    <lineage>
        <taxon>Eukaryota</taxon>
        <taxon>Metazoa</taxon>
        <taxon>Chordata</taxon>
        <taxon>Craniata</taxon>
        <taxon>Vertebrata</taxon>
        <taxon>Euteleostomi</taxon>
        <taxon>Actinopterygii</taxon>
        <taxon>Neopterygii</taxon>
        <taxon>Teleostei</taxon>
        <taxon>Anguilliformes</taxon>
        <taxon>Anguillidae</taxon>
        <taxon>Anguilla</taxon>
    </lineage>
</organism>
<proteinExistence type="predicted"/>
<accession>A0A0E9RS75</accession>
<dbReference type="AlphaFoldDB" id="A0A0E9RS75"/>